<sequence length="94" mass="10399">MRKKMSEMRPGEVGIIVDYLEAPSWLKRRLVEMGFSKGVSVKAVRNAPLKDPIEFEVRGYNVSIQREKADIVIVEVVGYDSSVHGSGGKFSEGG</sequence>
<dbReference type="AlphaFoldDB" id="A0A2R7Y347"/>
<dbReference type="Pfam" id="PF04023">
    <property type="entry name" value="FeoA"/>
    <property type="match status" value="1"/>
</dbReference>
<dbReference type="PANTHER" id="PTHR42954">
    <property type="entry name" value="FE(2+) TRANSPORT PROTEIN A"/>
    <property type="match status" value="1"/>
</dbReference>
<dbReference type="EMBL" id="NBVN01000005">
    <property type="protein sequence ID" value="PUA31950.1"/>
    <property type="molecule type" value="Genomic_DNA"/>
</dbReference>
<dbReference type="InterPro" id="IPR007167">
    <property type="entry name" value="Fe-transptr_FeoA-like"/>
</dbReference>
<dbReference type="GO" id="GO:0046914">
    <property type="term" value="F:transition metal ion binding"/>
    <property type="evidence" value="ECO:0007669"/>
    <property type="project" value="InterPro"/>
</dbReference>
<dbReference type="SMART" id="SM00899">
    <property type="entry name" value="FeoA"/>
    <property type="match status" value="1"/>
</dbReference>
<dbReference type="Gene3D" id="2.30.30.90">
    <property type="match status" value="1"/>
</dbReference>
<dbReference type="Proteomes" id="UP000244093">
    <property type="component" value="Unassembled WGS sequence"/>
</dbReference>
<dbReference type="SUPFAM" id="SSF50037">
    <property type="entry name" value="C-terminal domain of transcriptional repressors"/>
    <property type="match status" value="1"/>
</dbReference>
<dbReference type="PANTHER" id="PTHR42954:SF2">
    <property type="entry name" value="FE(2+) TRANSPORT PROTEIN A"/>
    <property type="match status" value="1"/>
</dbReference>
<dbReference type="InterPro" id="IPR038157">
    <property type="entry name" value="FeoA_core_dom"/>
</dbReference>
<protein>
    <recommendedName>
        <fullName evidence="2">Ferrous iron transporter FeoA-like domain-containing protein</fullName>
    </recommendedName>
</protein>
<proteinExistence type="predicted"/>
<organism evidence="3 4">
    <name type="scientific">Zestosphaera tikiterensis</name>
    <dbReference type="NCBI Taxonomy" id="1973259"/>
    <lineage>
        <taxon>Archaea</taxon>
        <taxon>Thermoproteota</taxon>
        <taxon>Thermoprotei</taxon>
        <taxon>Desulfurococcales</taxon>
        <taxon>Desulfurococcaceae</taxon>
        <taxon>Zestosphaera</taxon>
    </lineage>
</organism>
<keyword evidence="1" id="KW-0408">Iron</keyword>
<dbReference type="InterPro" id="IPR052713">
    <property type="entry name" value="FeoA"/>
</dbReference>
<evidence type="ECO:0000313" key="3">
    <source>
        <dbReference type="EMBL" id="PUA31950.1"/>
    </source>
</evidence>
<feature type="domain" description="Ferrous iron transporter FeoA-like" evidence="2">
    <location>
        <begin position="3"/>
        <end position="76"/>
    </location>
</feature>
<evidence type="ECO:0000259" key="2">
    <source>
        <dbReference type="SMART" id="SM00899"/>
    </source>
</evidence>
<dbReference type="InterPro" id="IPR008988">
    <property type="entry name" value="Transcriptional_repressor_C"/>
</dbReference>
<evidence type="ECO:0000256" key="1">
    <source>
        <dbReference type="ARBA" id="ARBA00023004"/>
    </source>
</evidence>
<comment type="caution">
    <text evidence="3">The sequence shown here is derived from an EMBL/GenBank/DDBJ whole genome shotgun (WGS) entry which is preliminary data.</text>
</comment>
<accession>A0A2R7Y347</accession>
<gene>
    <name evidence="3" type="ORF">B7O98_08160</name>
</gene>
<reference evidence="3 4" key="1">
    <citation type="journal article" date="2018" name="Syst. Appl. Microbiol.">
        <title>A new symbiotic nanoarchaeote (Candidatus Nanoclepta minutus) and its host (Zestosphaera tikiterensis gen. nov., sp. nov.) from a New Zealand hot spring.</title>
        <authorList>
            <person name="St John E."/>
            <person name="Liu Y."/>
            <person name="Podar M."/>
            <person name="Stott M.B."/>
            <person name="Meneghin J."/>
            <person name="Chen Z."/>
            <person name="Lagutin K."/>
            <person name="Mitchell K."/>
            <person name="Reysenbach A.L."/>
        </authorList>
    </citation>
    <scope>NUCLEOTIDE SEQUENCE [LARGE SCALE GENOMIC DNA]</scope>
    <source>
        <strain evidence="3">NZ3</strain>
    </source>
</reference>
<evidence type="ECO:0000313" key="4">
    <source>
        <dbReference type="Proteomes" id="UP000244093"/>
    </source>
</evidence>
<name>A0A2R7Y347_9CREN</name>